<sequence length="327" mass="38325">MRFALNDVYPNIQKAAHELPIGTPASRIKFGMHLSKFKGRGPNFYQNVEYDPNEHDIDQIQWHLTDPDGKVYVREAIIDKDYQVVVMADLSTSMMFGMRYPYKLRLLFETIGNIGLTCVHAQDPMGFIGFAGNIIFDERPRVGEGPVYYLLDEMYKFFYGLEQDGKGPLKREGTDFKKAFDFFSLRYAGKNPFLIVISDFVGMEEFVDTQLLKDISSENEIVFLFLDDPDEFNVRSWLSRVFGITFGYLRIRNIETGKRSTVSIRKWRKMGKEIRQKRKVMRERLKDAGIDSMVLEYTEQGKHFERLYRFFLGRRGLLKDRTKVIQQ</sequence>
<dbReference type="EMBL" id="MGIZ01000032">
    <property type="protein sequence ID" value="OGM98786.1"/>
    <property type="molecule type" value="Genomic_DNA"/>
</dbReference>
<accession>A0A1F8ED37</accession>
<dbReference type="PANTHER" id="PTHR33608">
    <property type="entry name" value="BLL2464 PROTEIN"/>
    <property type="match status" value="1"/>
</dbReference>
<evidence type="ECO:0000313" key="3">
    <source>
        <dbReference type="Proteomes" id="UP000177594"/>
    </source>
</evidence>
<dbReference type="Proteomes" id="UP000177594">
    <property type="component" value="Unassembled WGS sequence"/>
</dbReference>
<dbReference type="PANTHER" id="PTHR33608:SF6">
    <property type="entry name" value="BLL2464 PROTEIN"/>
    <property type="match status" value="1"/>
</dbReference>
<dbReference type="InterPro" id="IPR002881">
    <property type="entry name" value="DUF58"/>
</dbReference>
<dbReference type="AlphaFoldDB" id="A0A1F8ED37"/>
<proteinExistence type="predicted"/>
<dbReference type="Pfam" id="PF01882">
    <property type="entry name" value="DUF58"/>
    <property type="match status" value="1"/>
</dbReference>
<gene>
    <name evidence="2" type="ORF">A2817_00235</name>
</gene>
<organism evidence="2 3">
    <name type="scientific">Candidatus Yanofskybacteria bacterium RIFCSPHIGHO2_01_FULL_39_8b</name>
    <dbReference type="NCBI Taxonomy" id="1802659"/>
    <lineage>
        <taxon>Bacteria</taxon>
        <taxon>Candidatus Yanofskyibacteriota</taxon>
    </lineage>
</organism>
<feature type="domain" description="DUF58" evidence="1">
    <location>
        <begin position="55"/>
        <end position="234"/>
    </location>
</feature>
<evidence type="ECO:0000259" key="1">
    <source>
        <dbReference type="Pfam" id="PF01882"/>
    </source>
</evidence>
<reference evidence="2 3" key="1">
    <citation type="journal article" date="2016" name="Nat. Commun.">
        <title>Thousands of microbial genomes shed light on interconnected biogeochemical processes in an aquifer system.</title>
        <authorList>
            <person name="Anantharaman K."/>
            <person name="Brown C.T."/>
            <person name="Hug L.A."/>
            <person name="Sharon I."/>
            <person name="Castelle C.J."/>
            <person name="Probst A.J."/>
            <person name="Thomas B.C."/>
            <person name="Singh A."/>
            <person name="Wilkins M.J."/>
            <person name="Karaoz U."/>
            <person name="Brodie E.L."/>
            <person name="Williams K.H."/>
            <person name="Hubbard S.S."/>
            <person name="Banfield J.F."/>
        </authorList>
    </citation>
    <scope>NUCLEOTIDE SEQUENCE [LARGE SCALE GENOMIC DNA]</scope>
</reference>
<protein>
    <recommendedName>
        <fullName evidence="1">DUF58 domain-containing protein</fullName>
    </recommendedName>
</protein>
<evidence type="ECO:0000313" key="2">
    <source>
        <dbReference type="EMBL" id="OGM98786.1"/>
    </source>
</evidence>
<name>A0A1F8ED37_9BACT</name>
<comment type="caution">
    <text evidence="2">The sequence shown here is derived from an EMBL/GenBank/DDBJ whole genome shotgun (WGS) entry which is preliminary data.</text>
</comment>